<keyword evidence="3" id="KW-0378">Hydrolase</keyword>
<reference evidence="6 7" key="1">
    <citation type="journal article" date="2015" name="Nature">
        <title>rRNA introns, odd ribosomes, and small enigmatic genomes across a large radiation of phyla.</title>
        <authorList>
            <person name="Brown C.T."/>
            <person name="Hug L.A."/>
            <person name="Thomas B.C."/>
            <person name="Sharon I."/>
            <person name="Castelle C.J."/>
            <person name="Singh A."/>
            <person name="Wilkins M.J."/>
            <person name="Williams K.H."/>
            <person name="Banfield J.F."/>
        </authorList>
    </citation>
    <scope>NUCLEOTIDE SEQUENCE [LARGE SCALE GENOMIC DNA]</scope>
</reference>
<accession>A0A0G1QEY8</accession>
<dbReference type="InterPro" id="IPR024079">
    <property type="entry name" value="MetalloPept_cat_dom_sf"/>
</dbReference>
<dbReference type="Pfam" id="PF00413">
    <property type="entry name" value="Peptidase_M10"/>
    <property type="match status" value="1"/>
</dbReference>
<dbReference type="GO" id="GO:0004222">
    <property type="term" value="F:metalloendopeptidase activity"/>
    <property type="evidence" value="ECO:0007669"/>
    <property type="project" value="InterPro"/>
</dbReference>
<evidence type="ECO:0000313" key="6">
    <source>
        <dbReference type="EMBL" id="KKU16308.1"/>
    </source>
</evidence>
<keyword evidence="4" id="KW-0862">Zinc</keyword>
<dbReference type="GO" id="GO:0006508">
    <property type="term" value="P:proteolysis"/>
    <property type="evidence" value="ECO:0007669"/>
    <property type="project" value="UniProtKB-KW"/>
</dbReference>
<keyword evidence="2" id="KW-0479">Metal-binding</keyword>
<dbReference type="InterPro" id="IPR001818">
    <property type="entry name" value="Pept_M10_metallopeptidase"/>
</dbReference>
<evidence type="ECO:0000256" key="3">
    <source>
        <dbReference type="ARBA" id="ARBA00022801"/>
    </source>
</evidence>
<dbReference type="Gene3D" id="3.40.390.10">
    <property type="entry name" value="Collagenase (Catalytic Domain)"/>
    <property type="match status" value="1"/>
</dbReference>
<evidence type="ECO:0000259" key="5">
    <source>
        <dbReference type="Pfam" id="PF00413"/>
    </source>
</evidence>
<organism evidence="6 7">
    <name type="scientific">Candidatus Giovannonibacteria bacterium GW2011_GWB1_45_9b</name>
    <dbReference type="NCBI Taxonomy" id="1618653"/>
    <lineage>
        <taxon>Bacteria</taxon>
        <taxon>Candidatus Giovannoniibacteriota</taxon>
    </lineage>
</organism>
<dbReference type="SUPFAM" id="SSF55486">
    <property type="entry name" value="Metalloproteases ('zincins'), catalytic domain"/>
    <property type="match status" value="1"/>
</dbReference>
<gene>
    <name evidence="6" type="ORF">UX24_C0013G0002</name>
</gene>
<protein>
    <recommendedName>
        <fullName evidence="5">Peptidase M10 metallopeptidase domain-containing protein</fullName>
    </recommendedName>
</protein>
<dbReference type="EMBL" id="LCLL01000013">
    <property type="protein sequence ID" value="KKU16308.1"/>
    <property type="molecule type" value="Genomic_DNA"/>
</dbReference>
<keyword evidence="1" id="KW-0645">Protease</keyword>
<dbReference type="GO" id="GO:0031012">
    <property type="term" value="C:extracellular matrix"/>
    <property type="evidence" value="ECO:0007669"/>
    <property type="project" value="InterPro"/>
</dbReference>
<feature type="domain" description="Peptidase M10 metallopeptidase" evidence="5">
    <location>
        <begin position="198"/>
        <end position="272"/>
    </location>
</feature>
<sequence>MDKKFLIVLIAAAVLVTAGSWLVNQPSIVLAKGQRVKFSLPANAVQVTDNLYSLGRAHDKKSGKQVEGYAIIHRKDGTAKPSGAKTRATACYGFLAKDAKWKWLEPWVVNPNNTRGLDQNFVFDNLALNIGKWESAASYNILGDGVAVADALVADTVAPDNQNEVYFADIANSNTIAVTIIWGIFGGPTFNRQLVEWDMVFDDITYDWSASGDPGKMDFENIATHELGHAMGLADLYNSICADETMYGYAANGETKKRDLNAGDITGINKLY</sequence>
<evidence type="ECO:0000256" key="4">
    <source>
        <dbReference type="ARBA" id="ARBA00022833"/>
    </source>
</evidence>
<evidence type="ECO:0000256" key="2">
    <source>
        <dbReference type="ARBA" id="ARBA00022723"/>
    </source>
</evidence>
<comment type="caution">
    <text evidence="6">The sequence shown here is derived from an EMBL/GenBank/DDBJ whole genome shotgun (WGS) entry which is preliminary data.</text>
</comment>
<evidence type="ECO:0000313" key="7">
    <source>
        <dbReference type="Proteomes" id="UP000034020"/>
    </source>
</evidence>
<proteinExistence type="predicted"/>
<dbReference type="AlphaFoldDB" id="A0A0G1QEY8"/>
<dbReference type="Proteomes" id="UP000034020">
    <property type="component" value="Unassembled WGS sequence"/>
</dbReference>
<dbReference type="GO" id="GO:0008270">
    <property type="term" value="F:zinc ion binding"/>
    <property type="evidence" value="ECO:0007669"/>
    <property type="project" value="InterPro"/>
</dbReference>
<evidence type="ECO:0000256" key="1">
    <source>
        <dbReference type="ARBA" id="ARBA00022670"/>
    </source>
</evidence>
<name>A0A0G1QEY8_9BACT</name>